<feature type="transmembrane region" description="Helical" evidence="6">
    <location>
        <begin position="549"/>
        <end position="569"/>
    </location>
</feature>
<comment type="subcellular location">
    <subcellularLocation>
        <location evidence="1">Membrane</location>
        <topology evidence="1">Multi-pass membrane protein</topology>
    </subcellularLocation>
</comment>
<name>A0A1S6YCQ7_PINPS</name>
<comment type="similarity">
    <text evidence="2">Belongs to the major facilitator superfamily. Proton-dependent oligopeptide transporter (POT/PTR) (TC 2.A.17) family.</text>
</comment>
<keyword evidence="4 6" id="KW-1133">Transmembrane helix</keyword>
<dbReference type="EMBL" id="KX986736">
    <property type="protein sequence ID" value="AQX43153.1"/>
    <property type="molecule type" value="mRNA"/>
</dbReference>
<protein>
    <submittedName>
        <fullName evidence="7">NPF family transporter</fullName>
    </submittedName>
</protein>
<dbReference type="Gene3D" id="1.20.1250.20">
    <property type="entry name" value="MFS general substrate transporter like domains"/>
    <property type="match status" value="1"/>
</dbReference>
<organism evidence="7">
    <name type="scientific">Pinus pinaster</name>
    <name type="common">Maritime pine</name>
    <dbReference type="NCBI Taxonomy" id="71647"/>
    <lineage>
        <taxon>Eukaryota</taxon>
        <taxon>Viridiplantae</taxon>
        <taxon>Streptophyta</taxon>
        <taxon>Embryophyta</taxon>
        <taxon>Tracheophyta</taxon>
        <taxon>Spermatophyta</taxon>
        <taxon>Pinopsida</taxon>
        <taxon>Pinidae</taxon>
        <taxon>Conifers I</taxon>
        <taxon>Pinales</taxon>
        <taxon>Pinaceae</taxon>
        <taxon>Pinus</taxon>
        <taxon>Pinus subgen. Pinus</taxon>
    </lineage>
</organism>
<feature type="transmembrane region" description="Helical" evidence="6">
    <location>
        <begin position="201"/>
        <end position="222"/>
    </location>
</feature>
<dbReference type="Pfam" id="PF00854">
    <property type="entry name" value="PTR2"/>
    <property type="match status" value="1"/>
</dbReference>
<accession>A0A1S6YCQ7</accession>
<dbReference type="AlphaFoldDB" id="A0A1S6YCQ7"/>
<reference evidence="7" key="1">
    <citation type="submission" date="2016-10" db="EMBL/GenBank/DDBJ databases">
        <title>Molecular fundamentals of nitrogen uptake and transport in trees.</title>
        <authorList>
            <person name="Castro-Rodriguez V."/>
            <person name="Canas R.A."/>
            <person name="de la Torre F."/>
            <person name="Pascual B."/>
            <person name="Avila C."/>
            <person name="Canovas F.M."/>
        </authorList>
    </citation>
    <scope>NUCLEOTIDE SEQUENCE</scope>
</reference>
<proteinExistence type="evidence at transcript level"/>
<dbReference type="InterPro" id="IPR044739">
    <property type="entry name" value="NRT1/PTR"/>
</dbReference>
<evidence type="ECO:0000256" key="3">
    <source>
        <dbReference type="ARBA" id="ARBA00022692"/>
    </source>
</evidence>
<feature type="transmembrane region" description="Helical" evidence="6">
    <location>
        <begin position="505"/>
        <end position="529"/>
    </location>
</feature>
<evidence type="ECO:0000256" key="2">
    <source>
        <dbReference type="ARBA" id="ARBA00005982"/>
    </source>
</evidence>
<feature type="transmembrane region" description="Helical" evidence="6">
    <location>
        <begin position="228"/>
        <end position="249"/>
    </location>
</feature>
<evidence type="ECO:0000256" key="1">
    <source>
        <dbReference type="ARBA" id="ARBA00004141"/>
    </source>
</evidence>
<feature type="transmembrane region" description="Helical" evidence="6">
    <location>
        <begin position="110"/>
        <end position="134"/>
    </location>
</feature>
<gene>
    <name evidence="7" type="primary">NPF5.11</name>
</gene>
<dbReference type="GO" id="GO:0016020">
    <property type="term" value="C:membrane"/>
    <property type="evidence" value="ECO:0007669"/>
    <property type="project" value="UniProtKB-SubCell"/>
</dbReference>
<evidence type="ECO:0000256" key="5">
    <source>
        <dbReference type="ARBA" id="ARBA00023136"/>
    </source>
</evidence>
<dbReference type="InterPro" id="IPR036259">
    <property type="entry name" value="MFS_trans_sf"/>
</dbReference>
<dbReference type="InterPro" id="IPR000109">
    <property type="entry name" value="POT_fam"/>
</dbReference>
<evidence type="ECO:0000256" key="4">
    <source>
        <dbReference type="ARBA" id="ARBA00022989"/>
    </source>
</evidence>
<feature type="transmembrane region" description="Helical" evidence="6">
    <location>
        <begin position="381"/>
        <end position="401"/>
    </location>
</feature>
<dbReference type="GO" id="GO:0071916">
    <property type="term" value="F:dipeptide transmembrane transporter activity"/>
    <property type="evidence" value="ECO:0007669"/>
    <property type="project" value="InterPro"/>
</dbReference>
<evidence type="ECO:0000256" key="6">
    <source>
        <dbReference type="SAM" id="Phobius"/>
    </source>
</evidence>
<feature type="transmembrane region" description="Helical" evidence="6">
    <location>
        <begin position="343"/>
        <end position="361"/>
    </location>
</feature>
<dbReference type="CDD" id="cd17417">
    <property type="entry name" value="MFS_NPF5"/>
    <property type="match status" value="1"/>
</dbReference>
<dbReference type="PANTHER" id="PTHR11654">
    <property type="entry name" value="OLIGOPEPTIDE TRANSPORTER-RELATED"/>
    <property type="match status" value="1"/>
</dbReference>
<feature type="transmembrane region" description="Helical" evidence="6">
    <location>
        <begin position="421"/>
        <end position="441"/>
    </location>
</feature>
<dbReference type="SUPFAM" id="SSF103473">
    <property type="entry name" value="MFS general substrate transporter"/>
    <property type="match status" value="1"/>
</dbReference>
<sequence>MAESEKEYECQEKCNMEPQGLIAMDNSVDLKGRPTLRSKTGRWKACYFLIGYEILERMSFYGIASNLVIYLTTKLHEGTVNSSKNVNNWSGALWLTPVIGAYIADTHWGRYWTFTVFSCIYILGMVLLTLAVSLPSLRPPECKSEYKLCEKASKFQVGVFYSALYILAVGTGGTKPNISTMGADQFDDFDIKEKHQKFSFFNWWMFSAFTGTLIGQTFLIYIQEHVGFSLGYGIPTVGLIISVVIFLIGTPFYRHKAQKGNPFGRMAQVIVAAARKWRISAPSDPIQLHELDYKEYVAKRRFPIHHTRILRFLDKAATNDGSTSAWKLCPVTQVEETKLMIKLLPIWIAMLMPSAMTAQVNTLFVKQGTRLNRHLGSHFEIPPGCVTAFVTMSMLVFTVIYDRVLVGILRRFTGNPRGITILQRMGIGLAIHVLVMGVASITEIQRIRVVKVHRLQGNQKAVTPLTIFILLPQFLLMGIADSFVEVGKLEFFYDQAPESMQSIGTALFASTLGIGNFISSFLLTVMTNITGRKGHTEWILDNLNASRLYYYYALLAVLNVLNLIFFLAVSRSYVYKRETSEAFVGHSNGHVGTVTVESFALPVVIKDHTYEKEQQSTEITMVKSQGKSR</sequence>
<keyword evidence="5 6" id="KW-0472">Membrane</keyword>
<dbReference type="GO" id="GO:0042937">
    <property type="term" value="F:tripeptide transmembrane transporter activity"/>
    <property type="evidence" value="ECO:0007669"/>
    <property type="project" value="InterPro"/>
</dbReference>
<evidence type="ECO:0000313" key="7">
    <source>
        <dbReference type="EMBL" id="AQX43153.1"/>
    </source>
</evidence>
<feature type="transmembrane region" description="Helical" evidence="6">
    <location>
        <begin position="461"/>
        <end position="484"/>
    </location>
</feature>
<keyword evidence="3 6" id="KW-0812">Transmembrane</keyword>